<dbReference type="Pfam" id="PF02575">
    <property type="entry name" value="YbaB_DNA_bd"/>
    <property type="match status" value="1"/>
</dbReference>
<organism evidence="1 2">
    <name type="scientific">Gordonia otitidis (strain DSM 44809 / CCUG 52243 / JCM 12355 / NBRC 100426 / IFM 10032)</name>
    <dbReference type="NCBI Taxonomy" id="1108044"/>
    <lineage>
        <taxon>Bacteria</taxon>
        <taxon>Bacillati</taxon>
        <taxon>Actinomycetota</taxon>
        <taxon>Actinomycetes</taxon>
        <taxon>Mycobacteriales</taxon>
        <taxon>Gordoniaceae</taxon>
        <taxon>Gordonia</taxon>
    </lineage>
</organism>
<dbReference type="RefSeq" id="WP_007237828.1">
    <property type="nucleotide sequence ID" value="NZ_BAFB01000072.1"/>
</dbReference>
<comment type="caution">
    <text evidence="1">The sequence shown here is derived from an EMBL/GenBank/DDBJ whole genome shotgun (WGS) entry which is preliminary data.</text>
</comment>
<keyword evidence="2" id="KW-1185">Reference proteome</keyword>
<reference evidence="1" key="1">
    <citation type="submission" date="2012-02" db="EMBL/GenBank/DDBJ databases">
        <title>Whole genome shotgun sequence of Gordonia otitidis NBRC 100426.</title>
        <authorList>
            <person name="Yoshida I."/>
            <person name="Hosoyama A."/>
            <person name="Tsuchikane K."/>
            <person name="Katsumata H."/>
            <person name="Yamazaki S."/>
            <person name="Fujita N."/>
        </authorList>
    </citation>
    <scope>NUCLEOTIDE SEQUENCE [LARGE SCALE GENOMIC DNA]</scope>
    <source>
        <strain evidence="1">NBRC 100426</strain>
    </source>
</reference>
<sequence length="104" mass="10968">MTGAMDELEARARAQLDRLADFGDELAGLRARVTSPDGLVTAEADGSGALTGLWFADGANELGEDRLGEKVVATAALAAQRVFARRAALIENFTSSFGEQVGRR</sequence>
<dbReference type="AlphaFoldDB" id="H5TJC2"/>
<evidence type="ECO:0000313" key="2">
    <source>
        <dbReference type="Proteomes" id="UP000005038"/>
    </source>
</evidence>
<dbReference type="Gene3D" id="3.30.1310.10">
    <property type="entry name" value="Nucleoid-associated protein YbaB-like domain"/>
    <property type="match status" value="1"/>
</dbReference>
<gene>
    <name evidence="1" type="ORF">GOOTI_072_00030</name>
</gene>
<accession>H5TJC2</accession>
<dbReference type="GO" id="GO:0003677">
    <property type="term" value="F:DNA binding"/>
    <property type="evidence" value="ECO:0007669"/>
    <property type="project" value="InterPro"/>
</dbReference>
<dbReference type="STRING" id="1108044.GOOTI_072_00030"/>
<proteinExistence type="predicted"/>
<protein>
    <recommendedName>
        <fullName evidence="3">YbaB/EbfC DNA-binding family protein</fullName>
    </recommendedName>
</protein>
<evidence type="ECO:0000313" key="1">
    <source>
        <dbReference type="EMBL" id="GAB33580.1"/>
    </source>
</evidence>
<dbReference type="InterPro" id="IPR004401">
    <property type="entry name" value="YbaB/EbfC"/>
</dbReference>
<dbReference type="OrthoDB" id="3623823at2"/>
<name>H5TJC2_GORO1</name>
<dbReference type="Proteomes" id="UP000005038">
    <property type="component" value="Unassembled WGS sequence"/>
</dbReference>
<dbReference type="InterPro" id="IPR036894">
    <property type="entry name" value="YbaB-like_sf"/>
</dbReference>
<evidence type="ECO:0008006" key="3">
    <source>
        <dbReference type="Google" id="ProtNLM"/>
    </source>
</evidence>
<dbReference type="EMBL" id="BAFB01000072">
    <property type="protein sequence ID" value="GAB33580.1"/>
    <property type="molecule type" value="Genomic_DNA"/>
</dbReference>